<keyword evidence="3" id="KW-0653">Protein transport</keyword>
<dbReference type="EMBL" id="QLNQ01000023">
    <property type="protein sequence ID" value="RCK63778.1"/>
    <property type="molecule type" value="Genomic_DNA"/>
</dbReference>
<comment type="subcellular location">
    <subcellularLocation>
        <location evidence="3">Nucleus</location>
    </subcellularLocation>
</comment>
<comment type="caution">
    <text evidence="5">The sequence shown here is derived from an EMBL/GenBank/DDBJ whole genome shotgun (WGS) entry which is preliminary data.</text>
</comment>
<dbReference type="OrthoDB" id="27543at2759"/>
<gene>
    <name evidence="5" type="primary">BCP1_1</name>
    <name evidence="5" type="ORF">Cantr_10676</name>
</gene>
<comment type="similarity">
    <text evidence="1 3">Belongs to the BCP1 family.</text>
</comment>
<dbReference type="PANTHER" id="PTHR13261">
    <property type="entry name" value="BRCA2 AND CDKN1A INTERACTING PROTEIN"/>
    <property type="match status" value="1"/>
</dbReference>
<keyword evidence="3" id="KW-0813">Transport</keyword>
<comment type="function">
    <text evidence="3">Involved in nuclear export, actin cytoskeleton organization and vesicular transport.</text>
</comment>
<dbReference type="Proteomes" id="UP000253472">
    <property type="component" value="Unassembled WGS sequence"/>
</dbReference>
<dbReference type="STRING" id="5486.A0A367YD44"/>
<keyword evidence="3" id="KW-0539">Nucleus</keyword>
<dbReference type="GO" id="GO:0005634">
    <property type="term" value="C:nucleus"/>
    <property type="evidence" value="ECO:0007669"/>
    <property type="project" value="UniProtKB-SubCell"/>
</dbReference>
<name>A0A367YD44_9ASCO</name>
<evidence type="ECO:0000256" key="1">
    <source>
        <dbReference type="ARBA" id="ARBA00006781"/>
    </source>
</evidence>
<protein>
    <recommendedName>
        <fullName evidence="2 3">Protein BCP1</fullName>
    </recommendedName>
</protein>
<evidence type="ECO:0000256" key="2">
    <source>
        <dbReference type="ARBA" id="ARBA00014649"/>
    </source>
</evidence>
<organism evidence="5 6">
    <name type="scientific">Candida viswanathii</name>
    <dbReference type="NCBI Taxonomy" id="5486"/>
    <lineage>
        <taxon>Eukaryota</taxon>
        <taxon>Fungi</taxon>
        <taxon>Dikarya</taxon>
        <taxon>Ascomycota</taxon>
        <taxon>Saccharomycotina</taxon>
        <taxon>Pichiomycetes</taxon>
        <taxon>Debaryomycetaceae</taxon>
        <taxon>Candida/Lodderomyces clade</taxon>
        <taxon>Candida</taxon>
    </lineage>
</organism>
<evidence type="ECO:0000313" key="5">
    <source>
        <dbReference type="EMBL" id="RCK63778.1"/>
    </source>
</evidence>
<evidence type="ECO:0000313" key="6">
    <source>
        <dbReference type="Proteomes" id="UP000253472"/>
    </source>
</evidence>
<evidence type="ECO:0000256" key="3">
    <source>
        <dbReference type="PIRNR" id="PIRNR028983"/>
    </source>
</evidence>
<dbReference type="GO" id="GO:0015031">
    <property type="term" value="P:protein transport"/>
    <property type="evidence" value="ECO:0007669"/>
    <property type="project" value="UniProtKB-KW"/>
</dbReference>
<dbReference type="Pfam" id="PF13862">
    <property type="entry name" value="BCCIP"/>
    <property type="match status" value="1"/>
</dbReference>
<dbReference type="PIRSF" id="PIRSF028983">
    <property type="entry name" value="BCP1"/>
    <property type="match status" value="1"/>
</dbReference>
<keyword evidence="6" id="KW-1185">Reference proteome</keyword>
<reference evidence="5 6" key="1">
    <citation type="submission" date="2018-06" db="EMBL/GenBank/DDBJ databases">
        <title>Whole genome sequencing of Candida tropicalis (genome annotated by CSBL at Korea University).</title>
        <authorList>
            <person name="Ahn J."/>
        </authorList>
    </citation>
    <scope>NUCLEOTIDE SEQUENCE [LARGE SCALE GENOMIC DNA]</scope>
    <source>
        <strain evidence="5 6">ATCC 20962</strain>
    </source>
</reference>
<feature type="region of interest" description="Disordered" evidence="4">
    <location>
        <begin position="1"/>
        <end position="36"/>
    </location>
</feature>
<dbReference type="PANTHER" id="PTHR13261:SF0">
    <property type="entry name" value="BRCA2 AND CDKN1A-INTERACTING PROTEIN"/>
    <property type="match status" value="1"/>
</dbReference>
<sequence length="304" mass="34700">MAKRKVEEESDSDIDVSSTDSESEETPVQPQQDEEMEETVNVDFDFFDLNPSVDFQATKNFLRQLLGDDSSEFNLSGLADLILTDHSVGTSIKTEGVESDPFALLSVVNLSANLTNPVVKKLVEYVLGKTKNKTEFNIMLKKLLGVDEKKKLKTGLIVSERFINMPVEVVPPMYRMLLEEMEKAEDAHESYEFDYFLIISRVYQLVDPVEQEDPDSNKAKKKKISTSEPKAIEMDYFHMEDQVLEEYANYKGVFEYSNENKQETDSRRVFTEYGIDPKLSLILIDKDNLAKAVVEMANQFPAPQ</sequence>
<dbReference type="AlphaFoldDB" id="A0A367YD44"/>
<accession>A0A367YD44</accession>
<evidence type="ECO:0000256" key="4">
    <source>
        <dbReference type="SAM" id="MobiDB-lite"/>
    </source>
</evidence>
<proteinExistence type="inferred from homology"/>
<dbReference type="InterPro" id="IPR025602">
    <property type="entry name" value="BCP1_family"/>
</dbReference>